<name>A0AA89BNC7_PINIB</name>
<keyword evidence="5" id="KW-0539">Nucleus</keyword>
<sequence>MTLILNAWALDFALRHLEEGDGGEDRKTDSEFIPEDYWDKMGKLFKAMSHEATKFSMAFSSEPCPKGEALVSLVSSMEKSVLAFVSVFYGLPKSQGLHLWRSTQRAVIQVLEDLCSLVKVVIEFGAGTQDQLKSTGMVWEDADLFPSLPKDNKEAISAQAKSNLSLVADALTEIEEAADSDSPMDEMLLGLDGISEENDDTWSEDDKTLLAPCLGLIKVTKTLIKKTEHAARKNGQCVTQGQIQELDDVGEVISRLSPSVDDFILSLYPPLDRSNMQEHANQLFTLHGKLLDLLRKSHFTTEDDEKWVNFLFKANNHNWEKIQKEAVNVT</sequence>
<dbReference type="Proteomes" id="UP001186944">
    <property type="component" value="Unassembled WGS sequence"/>
</dbReference>
<evidence type="ECO:0000256" key="3">
    <source>
        <dbReference type="ARBA" id="ARBA00008940"/>
    </source>
</evidence>
<dbReference type="Gene3D" id="1.20.1420.10">
    <property type="entry name" value="Talin, central domain"/>
    <property type="match status" value="1"/>
</dbReference>
<evidence type="ECO:0000259" key="7">
    <source>
        <dbReference type="Pfam" id="PF13324"/>
    </source>
</evidence>
<comment type="subcellular location">
    <subcellularLocation>
        <location evidence="2">Cytoplasm</location>
    </subcellularLocation>
    <subcellularLocation>
        <location evidence="1">Nucleus</location>
    </subcellularLocation>
</comment>
<protein>
    <recommendedName>
        <fullName evidence="11">Cyclin-D1-binding protein 1-like protein</fullName>
    </recommendedName>
</protein>
<evidence type="ECO:0000256" key="4">
    <source>
        <dbReference type="ARBA" id="ARBA00022490"/>
    </source>
</evidence>
<dbReference type="GO" id="GO:0005737">
    <property type="term" value="C:cytoplasm"/>
    <property type="evidence" value="ECO:0007669"/>
    <property type="project" value="UniProtKB-SubCell"/>
</dbReference>
<evidence type="ECO:0008006" key="11">
    <source>
        <dbReference type="Google" id="ProtNLM"/>
    </source>
</evidence>
<dbReference type="PANTHER" id="PTHR15492:SF1">
    <property type="entry name" value="CYCLIN-D1-BINDING PROTEIN 1"/>
    <property type="match status" value="1"/>
</dbReference>
<keyword evidence="6" id="KW-0131">Cell cycle</keyword>
<organism evidence="9 10">
    <name type="scientific">Pinctada imbricata</name>
    <name type="common">Atlantic pearl-oyster</name>
    <name type="synonym">Pinctada martensii</name>
    <dbReference type="NCBI Taxonomy" id="66713"/>
    <lineage>
        <taxon>Eukaryota</taxon>
        <taxon>Metazoa</taxon>
        <taxon>Spiralia</taxon>
        <taxon>Lophotrochozoa</taxon>
        <taxon>Mollusca</taxon>
        <taxon>Bivalvia</taxon>
        <taxon>Autobranchia</taxon>
        <taxon>Pteriomorphia</taxon>
        <taxon>Pterioida</taxon>
        <taxon>Pterioidea</taxon>
        <taxon>Pteriidae</taxon>
        <taxon>Pinctada</taxon>
    </lineage>
</organism>
<comment type="similarity">
    <text evidence="3">Belongs to the CCNDBP1 family.</text>
</comment>
<dbReference type="Gene3D" id="1.20.1410.10">
    <property type="entry name" value="I/LWEQ domain"/>
    <property type="match status" value="1"/>
</dbReference>
<dbReference type="GO" id="GO:0005634">
    <property type="term" value="C:nucleus"/>
    <property type="evidence" value="ECO:0007669"/>
    <property type="project" value="UniProtKB-SubCell"/>
</dbReference>
<dbReference type="Pfam" id="PF13324">
    <property type="entry name" value="GCIP_N"/>
    <property type="match status" value="1"/>
</dbReference>
<dbReference type="InterPro" id="IPR049317">
    <property type="entry name" value="GCIP-like_N"/>
</dbReference>
<gene>
    <name evidence="9" type="ORF">FSP39_003292</name>
</gene>
<evidence type="ECO:0000259" key="8">
    <source>
        <dbReference type="Pfam" id="PF20936"/>
    </source>
</evidence>
<comment type="caution">
    <text evidence="9">The sequence shown here is derived from an EMBL/GenBank/DDBJ whole genome shotgun (WGS) entry which is preliminary data.</text>
</comment>
<dbReference type="PANTHER" id="PTHR15492">
    <property type="entry name" value="CYCLIN D1-BINDING PROTEIN 1"/>
    <property type="match status" value="1"/>
</dbReference>
<dbReference type="InterPro" id="IPR026907">
    <property type="entry name" value="GCIP-like"/>
</dbReference>
<evidence type="ECO:0000256" key="6">
    <source>
        <dbReference type="ARBA" id="ARBA00023306"/>
    </source>
</evidence>
<accession>A0AA89BNC7</accession>
<dbReference type="AlphaFoldDB" id="A0AA89BNC7"/>
<feature type="domain" description="Cyclin-D1-binding protein 1-like C-terminal" evidence="8">
    <location>
        <begin position="196"/>
        <end position="290"/>
    </location>
</feature>
<evidence type="ECO:0000256" key="1">
    <source>
        <dbReference type="ARBA" id="ARBA00004123"/>
    </source>
</evidence>
<evidence type="ECO:0000313" key="9">
    <source>
        <dbReference type="EMBL" id="KAK3085437.1"/>
    </source>
</evidence>
<proteinExistence type="inferred from homology"/>
<feature type="domain" description="Cyclin-D1-binding protein 1-like N-terminal" evidence="7">
    <location>
        <begin position="41"/>
        <end position="178"/>
    </location>
</feature>
<evidence type="ECO:0000256" key="5">
    <source>
        <dbReference type="ARBA" id="ARBA00023242"/>
    </source>
</evidence>
<keyword evidence="10" id="KW-1185">Reference proteome</keyword>
<dbReference type="Pfam" id="PF20936">
    <property type="entry name" value="GCIP_C"/>
    <property type="match status" value="1"/>
</dbReference>
<dbReference type="EMBL" id="VSWD01000012">
    <property type="protein sequence ID" value="KAK3085437.1"/>
    <property type="molecule type" value="Genomic_DNA"/>
</dbReference>
<reference evidence="9" key="1">
    <citation type="submission" date="2019-08" db="EMBL/GenBank/DDBJ databases">
        <title>The improved chromosome-level genome for the pearl oyster Pinctada fucata martensii using PacBio sequencing and Hi-C.</title>
        <authorList>
            <person name="Zheng Z."/>
        </authorList>
    </citation>
    <scope>NUCLEOTIDE SEQUENCE</scope>
    <source>
        <strain evidence="9">ZZ-2019</strain>
        <tissue evidence="9">Adductor muscle</tissue>
    </source>
</reference>
<evidence type="ECO:0000313" key="10">
    <source>
        <dbReference type="Proteomes" id="UP001186944"/>
    </source>
</evidence>
<keyword evidence="4" id="KW-0963">Cytoplasm</keyword>
<dbReference type="InterPro" id="IPR049318">
    <property type="entry name" value="GCIP_C"/>
</dbReference>
<evidence type="ECO:0000256" key="2">
    <source>
        <dbReference type="ARBA" id="ARBA00004496"/>
    </source>
</evidence>